<sequence>MKPANDRPSLELDGDGMGVPGGVLKGAVRGESPIHGEVRLFWSTVGRGTTDVEVVARWPLTQGSHFTFVLPAAPVSFSGTLVGVEWALEWVDGKGRAVAECGLVVSPTGCRVELPKVEKPAHKKLKTIFHPFGTQG</sequence>
<keyword evidence="2" id="KW-1185">Reference proteome</keyword>
<dbReference type="RefSeq" id="WP_184015700.1">
    <property type="nucleotide sequence ID" value="NZ_JACHFD010000002.1"/>
</dbReference>
<organism evidence="1 2">
    <name type="scientific">Haloferula luteola</name>
    <dbReference type="NCBI Taxonomy" id="595692"/>
    <lineage>
        <taxon>Bacteria</taxon>
        <taxon>Pseudomonadati</taxon>
        <taxon>Verrucomicrobiota</taxon>
        <taxon>Verrucomicrobiia</taxon>
        <taxon>Verrucomicrobiales</taxon>
        <taxon>Verrucomicrobiaceae</taxon>
        <taxon>Haloferula</taxon>
    </lineage>
</organism>
<evidence type="ECO:0000313" key="1">
    <source>
        <dbReference type="EMBL" id="MBB5350424.1"/>
    </source>
</evidence>
<evidence type="ECO:0000313" key="2">
    <source>
        <dbReference type="Proteomes" id="UP000557717"/>
    </source>
</evidence>
<dbReference type="Proteomes" id="UP000557717">
    <property type="component" value="Unassembled WGS sequence"/>
</dbReference>
<dbReference type="EMBL" id="JACHFD010000002">
    <property type="protein sequence ID" value="MBB5350424.1"/>
    <property type="molecule type" value="Genomic_DNA"/>
</dbReference>
<gene>
    <name evidence="1" type="ORF">HNR46_000648</name>
</gene>
<comment type="caution">
    <text evidence="1">The sequence shown here is derived from an EMBL/GenBank/DDBJ whole genome shotgun (WGS) entry which is preliminary data.</text>
</comment>
<proteinExistence type="predicted"/>
<name>A0A840V449_9BACT</name>
<accession>A0A840V449</accession>
<dbReference type="AlphaFoldDB" id="A0A840V449"/>
<protein>
    <submittedName>
        <fullName evidence="1">Uncharacterized protein</fullName>
    </submittedName>
</protein>
<reference evidence="1 2" key="1">
    <citation type="submission" date="2020-08" db="EMBL/GenBank/DDBJ databases">
        <title>Genomic Encyclopedia of Type Strains, Phase IV (KMG-IV): sequencing the most valuable type-strain genomes for metagenomic binning, comparative biology and taxonomic classification.</title>
        <authorList>
            <person name="Goeker M."/>
        </authorList>
    </citation>
    <scope>NUCLEOTIDE SEQUENCE [LARGE SCALE GENOMIC DNA]</scope>
    <source>
        <strain evidence="1 2">YC6886</strain>
    </source>
</reference>